<feature type="compositionally biased region" description="Basic and acidic residues" evidence="1">
    <location>
        <begin position="97"/>
        <end position="111"/>
    </location>
</feature>
<proteinExistence type="predicted"/>
<feature type="compositionally biased region" description="Gly residues" evidence="1">
    <location>
        <begin position="85"/>
        <end position="94"/>
    </location>
</feature>
<name>A0A9W6XY91_9STRA</name>
<evidence type="ECO:0000313" key="2">
    <source>
        <dbReference type="EMBL" id="GMF50012.1"/>
    </source>
</evidence>
<evidence type="ECO:0000256" key="1">
    <source>
        <dbReference type="SAM" id="MobiDB-lite"/>
    </source>
</evidence>
<sequence length="167" mass="17798">MEVSPVHHPDPATYSQKYSLVGLFRVVLGCLAIHLHRHEATAVHETNARRDLVELEALSTAPYAGRRDERAQGPAAAGVHPQCAGSGGAEGGGEAVLEAHDRRPRHPEQRGRPGVAGPVHRRRDQQLLDQQHALQGAGGPGGGTNHQHVREAVGAARVPQRQAHDGV</sequence>
<dbReference type="Proteomes" id="UP001165121">
    <property type="component" value="Unassembled WGS sequence"/>
</dbReference>
<feature type="region of interest" description="Disordered" evidence="1">
    <location>
        <begin position="64"/>
        <end position="120"/>
    </location>
</feature>
<protein>
    <submittedName>
        <fullName evidence="2">Unnamed protein product</fullName>
    </submittedName>
</protein>
<evidence type="ECO:0000313" key="3">
    <source>
        <dbReference type="Proteomes" id="UP001165121"/>
    </source>
</evidence>
<organism evidence="2 3">
    <name type="scientific">Phytophthora fragariaefolia</name>
    <dbReference type="NCBI Taxonomy" id="1490495"/>
    <lineage>
        <taxon>Eukaryota</taxon>
        <taxon>Sar</taxon>
        <taxon>Stramenopiles</taxon>
        <taxon>Oomycota</taxon>
        <taxon>Peronosporomycetes</taxon>
        <taxon>Peronosporales</taxon>
        <taxon>Peronosporaceae</taxon>
        <taxon>Phytophthora</taxon>
    </lineage>
</organism>
<dbReference type="AlphaFoldDB" id="A0A9W6XY91"/>
<feature type="region of interest" description="Disordered" evidence="1">
    <location>
        <begin position="132"/>
        <end position="167"/>
    </location>
</feature>
<reference evidence="2" key="1">
    <citation type="submission" date="2023-04" db="EMBL/GenBank/DDBJ databases">
        <title>Phytophthora fragariaefolia NBRC 109709.</title>
        <authorList>
            <person name="Ichikawa N."/>
            <person name="Sato H."/>
            <person name="Tonouchi N."/>
        </authorList>
    </citation>
    <scope>NUCLEOTIDE SEQUENCE</scope>
    <source>
        <strain evidence="2">NBRC 109709</strain>
    </source>
</reference>
<dbReference type="EMBL" id="BSXT01002642">
    <property type="protein sequence ID" value="GMF50012.1"/>
    <property type="molecule type" value="Genomic_DNA"/>
</dbReference>
<accession>A0A9W6XY91</accession>
<comment type="caution">
    <text evidence="2">The sequence shown here is derived from an EMBL/GenBank/DDBJ whole genome shotgun (WGS) entry which is preliminary data.</text>
</comment>
<gene>
    <name evidence="2" type="ORF">Pfra01_001984800</name>
</gene>
<keyword evidence="3" id="KW-1185">Reference proteome</keyword>